<dbReference type="InterPro" id="IPR013325">
    <property type="entry name" value="RNA_pol_sigma_r2"/>
</dbReference>
<evidence type="ECO:0000256" key="1">
    <source>
        <dbReference type="ARBA" id="ARBA00010641"/>
    </source>
</evidence>
<evidence type="ECO:0000259" key="5">
    <source>
        <dbReference type="Pfam" id="PF04542"/>
    </source>
</evidence>
<dbReference type="InterPro" id="IPR013324">
    <property type="entry name" value="RNA_pol_sigma_r3/r4-like"/>
</dbReference>
<sequence length="180" mass="21228">MEIMAEHEMIFSNEILLKNLMAEHGTELKRIAYLYVKDYSLAEDIIQEVFISCYHHLNTFRQESSYKTWLIRITVNKSKDTLRKWSFRNLIPKNDIEPTLLEIDTPETNAVSVAEKKELIRNVMKLPIKLREVIILFYYKELSVQEMCEVLQLSESTIKTRLFRARGKLKASLERSGFHG</sequence>
<dbReference type="InterPro" id="IPR007627">
    <property type="entry name" value="RNA_pol_sigma70_r2"/>
</dbReference>
<dbReference type="GO" id="GO:0006352">
    <property type="term" value="P:DNA-templated transcription initiation"/>
    <property type="evidence" value="ECO:0007669"/>
    <property type="project" value="InterPro"/>
</dbReference>
<evidence type="ECO:0000256" key="3">
    <source>
        <dbReference type="ARBA" id="ARBA00023082"/>
    </source>
</evidence>
<dbReference type="RefSeq" id="WP_148979302.1">
    <property type="nucleotide sequence ID" value="NZ_JBNILM010000004.1"/>
</dbReference>
<dbReference type="SUPFAM" id="SSF88659">
    <property type="entry name" value="Sigma3 and sigma4 domains of RNA polymerase sigma factors"/>
    <property type="match status" value="1"/>
</dbReference>
<evidence type="ECO:0000256" key="2">
    <source>
        <dbReference type="ARBA" id="ARBA00023015"/>
    </source>
</evidence>
<feature type="domain" description="RNA polymerase sigma factor 70 region 4 type 2" evidence="6">
    <location>
        <begin position="123"/>
        <end position="169"/>
    </location>
</feature>
<dbReference type="EMBL" id="VTET01000004">
    <property type="protein sequence ID" value="TYS72439.1"/>
    <property type="molecule type" value="Genomic_DNA"/>
</dbReference>
<keyword evidence="3" id="KW-0731">Sigma factor</keyword>
<dbReference type="Pfam" id="PF04542">
    <property type="entry name" value="Sigma70_r2"/>
    <property type="match status" value="1"/>
</dbReference>
<dbReference type="Pfam" id="PF08281">
    <property type="entry name" value="Sigma70_r4_2"/>
    <property type="match status" value="1"/>
</dbReference>
<evidence type="ECO:0000313" key="7">
    <source>
        <dbReference type="EMBL" id="TYS72439.1"/>
    </source>
</evidence>
<keyword evidence="4" id="KW-0804">Transcription</keyword>
<name>A0A5D4TAX4_9BACI</name>
<organism evidence="7 8">
    <name type="scientific">Sutcliffiella horikoshii</name>
    <dbReference type="NCBI Taxonomy" id="79883"/>
    <lineage>
        <taxon>Bacteria</taxon>
        <taxon>Bacillati</taxon>
        <taxon>Bacillota</taxon>
        <taxon>Bacilli</taxon>
        <taxon>Bacillales</taxon>
        <taxon>Bacillaceae</taxon>
        <taxon>Sutcliffiella</taxon>
    </lineage>
</organism>
<accession>A0A5D4TAX4</accession>
<comment type="caution">
    <text evidence="7">The sequence shown here is derived from an EMBL/GenBank/DDBJ whole genome shotgun (WGS) entry which is preliminary data.</text>
</comment>
<evidence type="ECO:0000313" key="8">
    <source>
        <dbReference type="Proteomes" id="UP000324517"/>
    </source>
</evidence>
<evidence type="ECO:0000256" key="4">
    <source>
        <dbReference type="ARBA" id="ARBA00023163"/>
    </source>
</evidence>
<protein>
    <submittedName>
        <fullName evidence="7">Sigma-70 family RNA polymerase sigma factor</fullName>
    </submittedName>
</protein>
<dbReference type="InterPro" id="IPR039425">
    <property type="entry name" value="RNA_pol_sigma-70-like"/>
</dbReference>
<dbReference type="GO" id="GO:0016987">
    <property type="term" value="F:sigma factor activity"/>
    <property type="evidence" value="ECO:0007669"/>
    <property type="project" value="UniProtKB-KW"/>
</dbReference>
<feature type="domain" description="RNA polymerase sigma-70 region 2" evidence="5">
    <location>
        <begin position="20"/>
        <end position="84"/>
    </location>
</feature>
<dbReference type="GO" id="GO:0003677">
    <property type="term" value="F:DNA binding"/>
    <property type="evidence" value="ECO:0007669"/>
    <property type="project" value="InterPro"/>
</dbReference>
<gene>
    <name evidence="7" type="ORF">FZC75_10855</name>
</gene>
<comment type="similarity">
    <text evidence="1">Belongs to the sigma-70 factor family. ECF subfamily.</text>
</comment>
<dbReference type="InterPro" id="IPR013249">
    <property type="entry name" value="RNA_pol_sigma70_r4_t2"/>
</dbReference>
<dbReference type="PANTHER" id="PTHR43133:SF60">
    <property type="entry name" value="RNA POLYMERASE SIGMA FACTOR SIGV"/>
    <property type="match status" value="1"/>
</dbReference>
<proteinExistence type="inferred from homology"/>
<dbReference type="OrthoDB" id="9794508at2"/>
<dbReference type="Proteomes" id="UP000324517">
    <property type="component" value="Unassembled WGS sequence"/>
</dbReference>
<reference evidence="7 8" key="1">
    <citation type="submission" date="2019-08" db="EMBL/GenBank/DDBJ databases">
        <title>Bacillus genomes from the desert of Cuatro Cienegas, Coahuila.</title>
        <authorList>
            <person name="Olmedo-Alvarez G."/>
        </authorList>
    </citation>
    <scope>NUCLEOTIDE SEQUENCE [LARGE SCALE GENOMIC DNA]</scope>
    <source>
        <strain evidence="7 8">CH98b_3T</strain>
    </source>
</reference>
<dbReference type="NCBIfam" id="TIGR02937">
    <property type="entry name" value="sigma70-ECF"/>
    <property type="match status" value="1"/>
</dbReference>
<dbReference type="CDD" id="cd06171">
    <property type="entry name" value="Sigma70_r4"/>
    <property type="match status" value="1"/>
</dbReference>
<dbReference type="SUPFAM" id="SSF88946">
    <property type="entry name" value="Sigma2 domain of RNA polymerase sigma factors"/>
    <property type="match status" value="1"/>
</dbReference>
<keyword evidence="2" id="KW-0805">Transcription regulation</keyword>
<dbReference type="Gene3D" id="1.10.1740.10">
    <property type="match status" value="1"/>
</dbReference>
<dbReference type="InterPro" id="IPR036388">
    <property type="entry name" value="WH-like_DNA-bd_sf"/>
</dbReference>
<dbReference type="PANTHER" id="PTHR43133">
    <property type="entry name" value="RNA POLYMERASE ECF-TYPE SIGMA FACTO"/>
    <property type="match status" value="1"/>
</dbReference>
<evidence type="ECO:0000259" key="6">
    <source>
        <dbReference type="Pfam" id="PF08281"/>
    </source>
</evidence>
<dbReference type="Gene3D" id="1.10.10.10">
    <property type="entry name" value="Winged helix-like DNA-binding domain superfamily/Winged helix DNA-binding domain"/>
    <property type="match status" value="1"/>
</dbReference>
<dbReference type="AlphaFoldDB" id="A0A5D4TAX4"/>
<dbReference type="InterPro" id="IPR014284">
    <property type="entry name" value="RNA_pol_sigma-70_dom"/>
</dbReference>